<comment type="caution">
    <text evidence="1">The sequence shown here is derived from an EMBL/GenBank/DDBJ whole genome shotgun (WGS) entry which is preliminary data.</text>
</comment>
<accession>A0A844B3U8</accession>
<keyword evidence="2" id="KW-1185">Reference proteome</keyword>
<dbReference type="AlphaFoldDB" id="A0A844B3U8"/>
<gene>
    <name evidence="1" type="ORF">GHT07_03710</name>
</gene>
<reference evidence="1 2" key="1">
    <citation type="submission" date="2019-11" db="EMBL/GenBank/DDBJ databases">
        <title>Caenimonas koreensis gen. nov., sp. nov., isolated from activated sludge.</title>
        <authorList>
            <person name="Seung H.R."/>
        </authorList>
    </citation>
    <scope>NUCLEOTIDE SEQUENCE [LARGE SCALE GENOMIC DNA]</scope>
    <source>
        <strain evidence="1 2">EMB320</strain>
    </source>
</reference>
<protein>
    <submittedName>
        <fullName evidence="1">Uncharacterized protein</fullName>
    </submittedName>
</protein>
<evidence type="ECO:0000313" key="1">
    <source>
        <dbReference type="EMBL" id="MRD46369.1"/>
    </source>
</evidence>
<evidence type="ECO:0000313" key="2">
    <source>
        <dbReference type="Proteomes" id="UP000487350"/>
    </source>
</evidence>
<dbReference type="Proteomes" id="UP000487350">
    <property type="component" value="Unassembled WGS sequence"/>
</dbReference>
<proteinExistence type="predicted"/>
<organism evidence="1 2">
    <name type="scientific">Caenimonas koreensis DSM 17982</name>
    <dbReference type="NCBI Taxonomy" id="1121255"/>
    <lineage>
        <taxon>Bacteria</taxon>
        <taxon>Pseudomonadati</taxon>
        <taxon>Pseudomonadota</taxon>
        <taxon>Betaproteobacteria</taxon>
        <taxon>Burkholderiales</taxon>
        <taxon>Comamonadaceae</taxon>
        <taxon>Caenimonas</taxon>
    </lineage>
</organism>
<dbReference type="EMBL" id="WJBU01000003">
    <property type="protein sequence ID" value="MRD46369.1"/>
    <property type="molecule type" value="Genomic_DNA"/>
</dbReference>
<dbReference type="RefSeq" id="WP_153583723.1">
    <property type="nucleotide sequence ID" value="NZ_WJBU01000003.1"/>
</dbReference>
<name>A0A844B3U8_9BURK</name>
<sequence>MEPIASNKQQVPISPQEVTNAITSATVLPKDLAKIAADYLRQRPPAHLLGSYETTPHLNYQTTARHLAWNESDRPPAFIEDTDGDLIPVKIHSMDGFDITVEILADGQLYSFDATNGEFLLGQDFSEWDQTDGPCQADTKGLEARVAANESLMGTSPHPAESDLARISALMALREDQRPAIVVINNAGERQQAHMRDARADHVLVEVTEGPKSGMHVFDIARRQLNFEVSESDPVAYHRFLQMMSEPHGRPDPQQVV</sequence>